<comment type="caution">
    <text evidence="1">The sequence shown here is derived from an EMBL/GenBank/DDBJ whole genome shotgun (WGS) entry which is preliminary data.</text>
</comment>
<dbReference type="Proteomes" id="UP001062846">
    <property type="component" value="Chromosome 11"/>
</dbReference>
<gene>
    <name evidence="1" type="ORF">RHMOL_Rhmol11G0282100</name>
</gene>
<proteinExistence type="predicted"/>
<accession>A0ACC0LWR1</accession>
<organism evidence="1 2">
    <name type="scientific">Rhododendron molle</name>
    <name type="common">Chinese azalea</name>
    <name type="synonym">Azalea mollis</name>
    <dbReference type="NCBI Taxonomy" id="49168"/>
    <lineage>
        <taxon>Eukaryota</taxon>
        <taxon>Viridiplantae</taxon>
        <taxon>Streptophyta</taxon>
        <taxon>Embryophyta</taxon>
        <taxon>Tracheophyta</taxon>
        <taxon>Spermatophyta</taxon>
        <taxon>Magnoliopsida</taxon>
        <taxon>eudicotyledons</taxon>
        <taxon>Gunneridae</taxon>
        <taxon>Pentapetalae</taxon>
        <taxon>asterids</taxon>
        <taxon>Ericales</taxon>
        <taxon>Ericaceae</taxon>
        <taxon>Ericoideae</taxon>
        <taxon>Rhodoreae</taxon>
        <taxon>Rhododendron</taxon>
    </lineage>
</organism>
<reference evidence="1" key="1">
    <citation type="submission" date="2022-02" db="EMBL/GenBank/DDBJ databases">
        <title>Plant Genome Project.</title>
        <authorList>
            <person name="Zhang R.-G."/>
        </authorList>
    </citation>
    <scope>NUCLEOTIDE SEQUENCE</scope>
    <source>
        <strain evidence="1">AT1</strain>
    </source>
</reference>
<evidence type="ECO:0000313" key="1">
    <source>
        <dbReference type="EMBL" id="KAI8533238.1"/>
    </source>
</evidence>
<evidence type="ECO:0000313" key="2">
    <source>
        <dbReference type="Proteomes" id="UP001062846"/>
    </source>
</evidence>
<name>A0ACC0LWR1_RHOML</name>
<dbReference type="EMBL" id="CM046398">
    <property type="protein sequence ID" value="KAI8533238.1"/>
    <property type="molecule type" value="Genomic_DNA"/>
</dbReference>
<keyword evidence="2" id="KW-1185">Reference proteome</keyword>
<protein>
    <submittedName>
        <fullName evidence="1">Uncharacterized protein</fullName>
    </submittedName>
</protein>
<sequence length="95" mass="10925">MSGTKVKSRLIGFSSVLSKSKDEETNMNEFDKVEVELNALKGHKTSRFDGTMQVEEVQNLLQKMELSIQDLEQGLECLFRRLIRTRVSLLNILNH</sequence>